<gene>
    <name evidence="1" type="ORF">HPB49_003449</name>
</gene>
<sequence>MTKLKTSYRWRGLAKRRCSARRVAPARGALQDPKTLEIQRKIPLQGPRRPHRRAKRKPRDVGFQSRYKSQDTTAAATVIADEFTNAEVPMDAQSDTRATKKRALDTQARSEEADFCTQFKDSLAEVKDVLKQLTKAVASVNTRMAKLKKDVVKIQTDNAKPHIRRLVKSKAASMATPGNKSQLKNSANMKVVLALAIVALFGIVSADPPFSLCGATPEQRHNLVTCVRANVNEATSQKLTQVKERLQCEDLDCVFTKICERSHDERDELKTQVRAALTTCQSSQ</sequence>
<comment type="caution">
    <text evidence="1">The sequence shown here is derived from an EMBL/GenBank/DDBJ whole genome shotgun (WGS) entry which is preliminary data.</text>
</comment>
<evidence type="ECO:0000313" key="1">
    <source>
        <dbReference type="EMBL" id="KAH7953009.1"/>
    </source>
</evidence>
<organism evidence="1 2">
    <name type="scientific">Dermacentor silvarum</name>
    <name type="common">Tick</name>
    <dbReference type="NCBI Taxonomy" id="543639"/>
    <lineage>
        <taxon>Eukaryota</taxon>
        <taxon>Metazoa</taxon>
        <taxon>Ecdysozoa</taxon>
        <taxon>Arthropoda</taxon>
        <taxon>Chelicerata</taxon>
        <taxon>Arachnida</taxon>
        <taxon>Acari</taxon>
        <taxon>Parasitiformes</taxon>
        <taxon>Ixodida</taxon>
        <taxon>Ixodoidea</taxon>
        <taxon>Ixodidae</taxon>
        <taxon>Rhipicephalinae</taxon>
        <taxon>Dermacentor</taxon>
    </lineage>
</organism>
<accession>A0ACB8CUY2</accession>
<evidence type="ECO:0000313" key="2">
    <source>
        <dbReference type="Proteomes" id="UP000821865"/>
    </source>
</evidence>
<name>A0ACB8CUY2_DERSI</name>
<dbReference type="Proteomes" id="UP000821865">
    <property type="component" value="Chromosome 4"/>
</dbReference>
<protein>
    <submittedName>
        <fullName evidence="1">Uncharacterized protein</fullName>
    </submittedName>
</protein>
<dbReference type="EMBL" id="CM023473">
    <property type="protein sequence ID" value="KAH7953009.1"/>
    <property type="molecule type" value="Genomic_DNA"/>
</dbReference>
<keyword evidence="2" id="KW-1185">Reference proteome</keyword>
<proteinExistence type="predicted"/>
<reference evidence="1" key="1">
    <citation type="submission" date="2020-05" db="EMBL/GenBank/DDBJ databases">
        <title>Large-scale comparative analyses of tick genomes elucidate their genetic diversity and vector capacities.</title>
        <authorList>
            <person name="Jia N."/>
            <person name="Wang J."/>
            <person name="Shi W."/>
            <person name="Du L."/>
            <person name="Sun Y."/>
            <person name="Zhan W."/>
            <person name="Jiang J."/>
            <person name="Wang Q."/>
            <person name="Zhang B."/>
            <person name="Ji P."/>
            <person name="Sakyi L.B."/>
            <person name="Cui X."/>
            <person name="Yuan T."/>
            <person name="Jiang B."/>
            <person name="Yang W."/>
            <person name="Lam T.T.-Y."/>
            <person name="Chang Q."/>
            <person name="Ding S."/>
            <person name="Wang X."/>
            <person name="Zhu J."/>
            <person name="Ruan X."/>
            <person name="Zhao L."/>
            <person name="Wei J."/>
            <person name="Que T."/>
            <person name="Du C."/>
            <person name="Cheng J."/>
            <person name="Dai P."/>
            <person name="Han X."/>
            <person name="Huang E."/>
            <person name="Gao Y."/>
            <person name="Liu J."/>
            <person name="Shao H."/>
            <person name="Ye R."/>
            <person name="Li L."/>
            <person name="Wei W."/>
            <person name="Wang X."/>
            <person name="Wang C."/>
            <person name="Yang T."/>
            <person name="Huo Q."/>
            <person name="Li W."/>
            <person name="Guo W."/>
            <person name="Chen H."/>
            <person name="Zhou L."/>
            <person name="Ni X."/>
            <person name="Tian J."/>
            <person name="Zhou Y."/>
            <person name="Sheng Y."/>
            <person name="Liu T."/>
            <person name="Pan Y."/>
            <person name="Xia L."/>
            <person name="Li J."/>
            <person name="Zhao F."/>
            <person name="Cao W."/>
        </authorList>
    </citation>
    <scope>NUCLEOTIDE SEQUENCE</scope>
    <source>
        <strain evidence="1">Dsil-2018</strain>
    </source>
</reference>